<dbReference type="Pfam" id="PF03151">
    <property type="entry name" value="TPT"/>
    <property type="match status" value="1"/>
</dbReference>
<proteinExistence type="predicted"/>
<evidence type="ECO:0000259" key="7">
    <source>
        <dbReference type="Pfam" id="PF03151"/>
    </source>
</evidence>
<feature type="transmembrane region" description="Helical" evidence="6">
    <location>
        <begin position="487"/>
        <end position="508"/>
    </location>
</feature>
<feature type="transmembrane region" description="Helical" evidence="6">
    <location>
        <begin position="228"/>
        <end position="248"/>
    </location>
</feature>
<dbReference type="GO" id="GO:0016020">
    <property type="term" value="C:membrane"/>
    <property type="evidence" value="ECO:0007669"/>
    <property type="project" value="UniProtKB-SubCell"/>
</dbReference>
<dbReference type="InterPro" id="IPR037185">
    <property type="entry name" value="EmrE-like"/>
</dbReference>
<feature type="transmembrane region" description="Helical" evidence="6">
    <location>
        <begin position="326"/>
        <end position="347"/>
    </location>
</feature>
<dbReference type="InterPro" id="IPR050186">
    <property type="entry name" value="TPT_transporter"/>
</dbReference>
<feature type="compositionally biased region" description="Acidic residues" evidence="5">
    <location>
        <begin position="85"/>
        <end position="116"/>
    </location>
</feature>
<dbReference type="PANTHER" id="PTHR11132">
    <property type="entry name" value="SOLUTE CARRIER FAMILY 35"/>
    <property type="match status" value="1"/>
</dbReference>
<evidence type="ECO:0000256" key="1">
    <source>
        <dbReference type="ARBA" id="ARBA00004141"/>
    </source>
</evidence>
<feature type="compositionally biased region" description="Polar residues" evidence="5">
    <location>
        <begin position="41"/>
        <end position="52"/>
    </location>
</feature>
<keyword evidence="3 6" id="KW-1133">Transmembrane helix</keyword>
<feature type="transmembrane region" description="Helical" evidence="6">
    <location>
        <begin position="419"/>
        <end position="445"/>
    </location>
</feature>
<feature type="compositionally biased region" description="Polar residues" evidence="5">
    <location>
        <begin position="1"/>
        <end position="24"/>
    </location>
</feature>
<evidence type="ECO:0000256" key="6">
    <source>
        <dbReference type="SAM" id="Phobius"/>
    </source>
</evidence>
<dbReference type="EMBL" id="JAAAXW010000061">
    <property type="protein sequence ID" value="KAF9546069.1"/>
    <property type="molecule type" value="Genomic_DNA"/>
</dbReference>
<feature type="transmembrane region" description="Helical" evidence="6">
    <location>
        <begin position="514"/>
        <end position="533"/>
    </location>
</feature>
<evidence type="ECO:0000256" key="4">
    <source>
        <dbReference type="ARBA" id="ARBA00023136"/>
    </source>
</evidence>
<evidence type="ECO:0000256" key="2">
    <source>
        <dbReference type="ARBA" id="ARBA00022692"/>
    </source>
</evidence>
<gene>
    <name evidence="8" type="primary">CAS42_2</name>
    <name evidence="8" type="ORF">EC957_010205</name>
</gene>
<feature type="region of interest" description="Disordered" evidence="5">
    <location>
        <begin position="560"/>
        <end position="665"/>
    </location>
</feature>
<evidence type="ECO:0000256" key="3">
    <source>
        <dbReference type="ARBA" id="ARBA00022989"/>
    </source>
</evidence>
<organism evidence="8 9">
    <name type="scientific">Mortierella hygrophila</name>
    <dbReference type="NCBI Taxonomy" id="979708"/>
    <lineage>
        <taxon>Eukaryota</taxon>
        <taxon>Fungi</taxon>
        <taxon>Fungi incertae sedis</taxon>
        <taxon>Mucoromycota</taxon>
        <taxon>Mortierellomycotina</taxon>
        <taxon>Mortierellomycetes</taxon>
        <taxon>Mortierellales</taxon>
        <taxon>Mortierellaceae</taxon>
        <taxon>Mortierella</taxon>
    </lineage>
</organism>
<keyword evidence="4 6" id="KW-0472">Membrane</keyword>
<dbReference type="InterPro" id="IPR004853">
    <property type="entry name" value="Sugar_P_trans_dom"/>
</dbReference>
<evidence type="ECO:0000313" key="8">
    <source>
        <dbReference type="EMBL" id="KAF9546069.1"/>
    </source>
</evidence>
<feature type="compositionally biased region" description="Basic residues" evidence="5">
    <location>
        <begin position="181"/>
        <end position="196"/>
    </location>
</feature>
<feature type="region of interest" description="Disordered" evidence="5">
    <location>
        <begin position="169"/>
        <end position="196"/>
    </location>
</feature>
<reference evidence="8" key="1">
    <citation type="journal article" date="2020" name="Fungal Divers.">
        <title>Resolving the Mortierellaceae phylogeny through synthesis of multi-gene phylogenetics and phylogenomics.</title>
        <authorList>
            <person name="Vandepol N."/>
            <person name="Liber J."/>
            <person name="Desiro A."/>
            <person name="Na H."/>
            <person name="Kennedy M."/>
            <person name="Barry K."/>
            <person name="Grigoriev I.V."/>
            <person name="Miller A.N."/>
            <person name="O'Donnell K."/>
            <person name="Stajich J.E."/>
            <person name="Bonito G."/>
        </authorList>
    </citation>
    <scope>NUCLEOTIDE SEQUENCE</scope>
    <source>
        <strain evidence="8">NRRL 2591</strain>
    </source>
</reference>
<evidence type="ECO:0000313" key="9">
    <source>
        <dbReference type="Proteomes" id="UP000723463"/>
    </source>
</evidence>
<comment type="subcellular location">
    <subcellularLocation>
        <location evidence="1">Membrane</location>
        <topology evidence="1">Multi-pass membrane protein</topology>
    </subcellularLocation>
</comment>
<dbReference type="Proteomes" id="UP000723463">
    <property type="component" value="Unassembled WGS sequence"/>
</dbReference>
<accession>A0A9P6FAD1</accession>
<protein>
    <submittedName>
        <fullName evidence="8">Triose-phosphate Transporter</fullName>
    </submittedName>
</protein>
<comment type="caution">
    <text evidence="8">The sequence shown here is derived from an EMBL/GenBank/DDBJ whole genome shotgun (WGS) entry which is preliminary data.</text>
</comment>
<feature type="transmembrane region" description="Helical" evidence="6">
    <location>
        <begin position="354"/>
        <end position="371"/>
    </location>
</feature>
<feature type="compositionally biased region" description="Polar residues" evidence="5">
    <location>
        <begin position="62"/>
        <end position="72"/>
    </location>
</feature>
<keyword evidence="9" id="KW-1185">Reference proteome</keyword>
<sequence>MDSLEDIQTQQSRSGLTNKTRSTTPPGGGGAPSSSQGQNQDTYSFDNVQSTPRRIGGHSRTDSATNSESSNDGIEWEDEARYYDTEEEEEHDDGEEHSMDEDDEDEDDYEYDDNYQEQDTQRLLASSSNTRTGGLGMGMRVGETGTGTTIGLDFEHNHRREYDQEYDALPLTTVDGERHGSKNKRPARRNSRRDRHRILHPGVPVTGLGSVRTEQEQLIAARQVRIKMMWNVFYVFAWYGCSTSLSFYNKWLFSPNHHNFRFPLFTTCLHMVAQFALSSLTLTLMPSLRPKAAPSAKDFGTKIMPCAVASGLDVGLSNSSLKSITLAFYTMCKSSSLAFVLLFAFAFKLERPTWTLAGVIGVICVGLFMMVMSEVDFVLIGFIQVMLASVLGGLRWSLTQLLLERTDTKSGSLANPISTIFFLSPIMGICLCIVAGVFEGFGTIFSSEFFQTFQSGLFTLGLLFLGGIFAFAMVLAEFNLIARTSVVSLSVLGIIKEVVTIVVSSFVFHDHLTVVNILGLFITLAGIGFYHFMKLREMKIQSRKAAREIADLHLAAAVNSHGAGGGRGQNSGTVRDHRKKRRSGGGGGGVRSSQPEIETVARRGGFEELSNATREDVFRIDDGDDDDVRGGAGSERPHDGVDDSSQELIGGLEAASPPTQQRGGP</sequence>
<feature type="compositionally biased region" description="Polar residues" evidence="5">
    <location>
        <begin position="121"/>
        <end position="132"/>
    </location>
</feature>
<feature type="transmembrane region" description="Helical" evidence="6">
    <location>
        <begin position="377"/>
        <end position="398"/>
    </location>
</feature>
<name>A0A9P6FAD1_9FUNG</name>
<dbReference type="SUPFAM" id="SSF103481">
    <property type="entry name" value="Multidrug resistance efflux transporter EmrE"/>
    <property type="match status" value="1"/>
</dbReference>
<dbReference type="AlphaFoldDB" id="A0A9P6FAD1"/>
<keyword evidence="2 6" id="KW-0812">Transmembrane</keyword>
<feature type="region of interest" description="Disordered" evidence="5">
    <location>
        <begin position="1"/>
        <end position="143"/>
    </location>
</feature>
<feature type="transmembrane region" description="Helical" evidence="6">
    <location>
        <begin position="457"/>
        <end position="475"/>
    </location>
</feature>
<feature type="domain" description="Sugar phosphate transporter" evidence="7">
    <location>
        <begin position="233"/>
        <end position="530"/>
    </location>
</feature>
<evidence type="ECO:0000256" key="5">
    <source>
        <dbReference type="SAM" id="MobiDB-lite"/>
    </source>
</evidence>